<dbReference type="PANTHER" id="PTHR30365">
    <property type="entry name" value="CYTOCHROME D UBIQUINOL OXIDASE"/>
    <property type="match status" value="1"/>
</dbReference>
<organism evidence="14 15">
    <name type="scientific">Chitinophaga skermanii</name>
    <dbReference type="NCBI Taxonomy" id="331697"/>
    <lineage>
        <taxon>Bacteria</taxon>
        <taxon>Pseudomonadati</taxon>
        <taxon>Bacteroidota</taxon>
        <taxon>Chitinophagia</taxon>
        <taxon>Chitinophagales</taxon>
        <taxon>Chitinophagaceae</taxon>
        <taxon>Chitinophaga</taxon>
    </lineage>
</organism>
<feature type="transmembrane region" description="Helical" evidence="13">
    <location>
        <begin position="20"/>
        <end position="42"/>
    </location>
</feature>
<protein>
    <submittedName>
        <fullName evidence="14">Cytochrome d ubiquinol oxidase subunit I</fullName>
    </submittedName>
</protein>
<evidence type="ECO:0000256" key="13">
    <source>
        <dbReference type="PIRNR" id="PIRNR006446"/>
    </source>
</evidence>
<evidence type="ECO:0000256" key="9">
    <source>
        <dbReference type="ARBA" id="ARBA00022982"/>
    </source>
</evidence>
<evidence type="ECO:0000256" key="2">
    <source>
        <dbReference type="ARBA" id="ARBA00009819"/>
    </source>
</evidence>
<dbReference type="GO" id="GO:0009055">
    <property type="term" value="F:electron transfer activity"/>
    <property type="evidence" value="ECO:0007669"/>
    <property type="project" value="UniProtKB-UniRule"/>
</dbReference>
<evidence type="ECO:0000313" key="15">
    <source>
        <dbReference type="Proteomes" id="UP000249547"/>
    </source>
</evidence>
<evidence type="ECO:0000256" key="1">
    <source>
        <dbReference type="ARBA" id="ARBA00004429"/>
    </source>
</evidence>
<evidence type="ECO:0000313" key="14">
    <source>
        <dbReference type="EMBL" id="RAJ04031.1"/>
    </source>
</evidence>
<feature type="transmembrane region" description="Helical" evidence="13">
    <location>
        <begin position="95"/>
        <end position="118"/>
    </location>
</feature>
<keyword evidence="8 13" id="KW-0479">Metal-binding</keyword>
<keyword evidence="15" id="KW-1185">Reference proteome</keyword>
<dbReference type="GO" id="GO:0016682">
    <property type="term" value="F:oxidoreductase activity, acting on diphenols and related substances as donors, oxygen as acceptor"/>
    <property type="evidence" value="ECO:0007669"/>
    <property type="project" value="TreeGrafter"/>
</dbReference>
<dbReference type="GO" id="GO:0046872">
    <property type="term" value="F:metal ion binding"/>
    <property type="evidence" value="ECO:0007669"/>
    <property type="project" value="UniProtKB-UniRule"/>
</dbReference>
<evidence type="ECO:0000256" key="7">
    <source>
        <dbReference type="ARBA" id="ARBA00022692"/>
    </source>
</evidence>
<evidence type="ECO:0000256" key="10">
    <source>
        <dbReference type="ARBA" id="ARBA00022989"/>
    </source>
</evidence>
<dbReference type="GO" id="GO:0019646">
    <property type="term" value="P:aerobic electron transport chain"/>
    <property type="evidence" value="ECO:0007669"/>
    <property type="project" value="InterPro"/>
</dbReference>
<evidence type="ECO:0000256" key="8">
    <source>
        <dbReference type="ARBA" id="ARBA00022723"/>
    </source>
</evidence>
<keyword evidence="3 13" id="KW-0813">Transport</keyword>
<keyword evidence="12 13" id="KW-0472">Membrane</keyword>
<dbReference type="RefSeq" id="WP_111598630.1">
    <property type="nucleotide sequence ID" value="NZ_QLLL01000005.1"/>
</dbReference>
<feature type="transmembrane region" description="Helical" evidence="13">
    <location>
        <begin position="357"/>
        <end position="380"/>
    </location>
</feature>
<dbReference type="Proteomes" id="UP000249547">
    <property type="component" value="Unassembled WGS sequence"/>
</dbReference>
<keyword evidence="9 13" id="KW-0249">Electron transport</keyword>
<comment type="caution">
    <text evidence="14">The sequence shown here is derived from an EMBL/GenBank/DDBJ whole genome shotgun (WGS) entry which is preliminary data.</text>
</comment>
<dbReference type="EMBL" id="QLLL01000005">
    <property type="protein sequence ID" value="RAJ04031.1"/>
    <property type="molecule type" value="Genomic_DNA"/>
</dbReference>
<keyword evidence="10 13" id="KW-1133">Transmembrane helix</keyword>
<name>A0A327QIA1_9BACT</name>
<evidence type="ECO:0000256" key="3">
    <source>
        <dbReference type="ARBA" id="ARBA00022448"/>
    </source>
</evidence>
<sequence length="460" mass="51447">MHNVEILSRIQFAFTVAFHYIYPPLSIGLGLCLVIMEGMYLKTGNKLYEHITRFWIKIFALIFGIGVATGIVMEFEFGTNWATYSRYVGDIFGSALAAEGIFAFALESGFLGILLFGWNRVSKGVHFFSTIMVALGSIFSALWIVVANSWQQTPTGYVIEGEGMQARAVITDFWVMFFNPSSMDRFAHVIIGSFLAGSFLVMSVGAWYILKNKHLSSAKAMFKVGLSVACIAALLQLFSGHRSADYVSKYQPAKLAAMEGHFDANAPADMYLLGWVHTKDQKVSGIKVPGGLSFLVHQDFKAPVTGLNAFPGEDRPKQVNFVFQTYHLMVTIGITLIALTLLAVYLLYKKKLFEQRWLMRIFVLAVLLPQIANQAGWYAAEVGRQPWVVYKLLRTSDALSKTVTANQVVFSLILFTFVYLVLFILFLYLLNKKIKHGPDVNENEEDDSDVFSKRNVGAIS</sequence>
<comment type="subcellular location">
    <subcellularLocation>
        <location evidence="1">Cell inner membrane</location>
        <topology evidence="1">Multi-pass membrane protein</topology>
    </subcellularLocation>
</comment>
<dbReference type="Pfam" id="PF01654">
    <property type="entry name" value="Cyt_bd_oxida_I"/>
    <property type="match status" value="1"/>
</dbReference>
<gene>
    <name evidence="14" type="ORF">LX64_02908</name>
</gene>
<evidence type="ECO:0000256" key="11">
    <source>
        <dbReference type="ARBA" id="ARBA00023004"/>
    </source>
</evidence>
<keyword evidence="7 13" id="KW-0812">Transmembrane</keyword>
<dbReference type="GO" id="GO:0005886">
    <property type="term" value="C:plasma membrane"/>
    <property type="evidence" value="ECO:0007669"/>
    <property type="project" value="UniProtKB-SubCell"/>
</dbReference>
<evidence type="ECO:0000256" key="12">
    <source>
        <dbReference type="ARBA" id="ARBA00023136"/>
    </source>
</evidence>
<dbReference type="InterPro" id="IPR002585">
    <property type="entry name" value="Cyt-d_ubiquinol_oxidase_su_1"/>
</dbReference>
<evidence type="ECO:0000256" key="4">
    <source>
        <dbReference type="ARBA" id="ARBA00022475"/>
    </source>
</evidence>
<evidence type="ECO:0000256" key="6">
    <source>
        <dbReference type="ARBA" id="ARBA00022617"/>
    </source>
</evidence>
<dbReference type="OrthoDB" id="9807042at2"/>
<evidence type="ECO:0000256" key="5">
    <source>
        <dbReference type="ARBA" id="ARBA00022519"/>
    </source>
</evidence>
<keyword evidence="11 13" id="KW-0408">Iron</keyword>
<dbReference type="PANTHER" id="PTHR30365:SF0">
    <property type="entry name" value="CYTOCHROME BD-I UBIQUINOL OXIDASE SUBUNIT 1"/>
    <property type="match status" value="1"/>
</dbReference>
<proteinExistence type="inferred from homology"/>
<feature type="transmembrane region" description="Helical" evidence="13">
    <location>
        <begin position="125"/>
        <end position="146"/>
    </location>
</feature>
<keyword evidence="6 13" id="KW-0349">Heme</keyword>
<dbReference type="GO" id="GO:0020037">
    <property type="term" value="F:heme binding"/>
    <property type="evidence" value="ECO:0007669"/>
    <property type="project" value="TreeGrafter"/>
</dbReference>
<feature type="transmembrane region" description="Helical" evidence="13">
    <location>
        <begin position="408"/>
        <end position="430"/>
    </location>
</feature>
<feature type="transmembrane region" description="Helical" evidence="13">
    <location>
        <begin position="186"/>
        <end position="210"/>
    </location>
</feature>
<comment type="similarity">
    <text evidence="2 13">Belongs to the cytochrome ubiquinol oxidase subunit 1 family.</text>
</comment>
<keyword evidence="5" id="KW-0997">Cell inner membrane</keyword>
<dbReference type="AlphaFoldDB" id="A0A327QIA1"/>
<feature type="transmembrane region" description="Helical" evidence="13">
    <location>
        <begin position="222"/>
        <end position="239"/>
    </location>
</feature>
<accession>A0A327QIA1</accession>
<feature type="transmembrane region" description="Helical" evidence="13">
    <location>
        <begin position="54"/>
        <end position="75"/>
    </location>
</feature>
<dbReference type="GO" id="GO:0070069">
    <property type="term" value="C:cytochrome complex"/>
    <property type="evidence" value="ECO:0007669"/>
    <property type="project" value="UniProtKB-UniRule"/>
</dbReference>
<dbReference type="PIRSF" id="PIRSF006446">
    <property type="entry name" value="Cyt_quinol_oxidase_1"/>
    <property type="match status" value="1"/>
</dbReference>
<reference evidence="14 15" key="1">
    <citation type="submission" date="2018-06" db="EMBL/GenBank/DDBJ databases">
        <title>Genomic Encyclopedia of Archaeal and Bacterial Type Strains, Phase II (KMG-II): from individual species to whole genera.</title>
        <authorList>
            <person name="Goeker M."/>
        </authorList>
    </citation>
    <scope>NUCLEOTIDE SEQUENCE [LARGE SCALE GENOMIC DNA]</scope>
    <source>
        <strain evidence="14 15">DSM 23857</strain>
    </source>
</reference>
<keyword evidence="4 13" id="KW-1003">Cell membrane</keyword>
<feature type="transmembrane region" description="Helical" evidence="13">
    <location>
        <begin position="326"/>
        <end position="348"/>
    </location>
</feature>